<reference evidence="2" key="1">
    <citation type="submission" date="2013-01" db="EMBL/GenBank/DDBJ databases">
        <title>Draft Genome Sequence of a Mulberry Tree, Morus notabilis C.K. Schneid.</title>
        <authorList>
            <person name="He N."/>
            <person name="Zhao S."/>
        </authorList>
    </citation>
    <scope>NUCLEOTIDE SEQUENCE</scope>
</reference>
<dbReference type="Proteomes" id="UP000030645">
    <property type="component" value="Unassembled WGS sequence"/>
</dbReference>
<organism evidence="1 2">
    <name type="scientific">Morus notabilis</name>
    <dbReference type="NCBI Taxonomy" id="981085"/>
    <lineage>
        <taxon>Eukaryota</taxon>
        <taxon>Viridiplantae</taxon>
        <taxon>Streptophyta</taxon>
        <taxon>Embryophyta</taxon>
        <taxon>Tracheophyta</taxon>
        <taxon>Spermatophyta</taxon>
        <taxon>Magnoliopsida</taxon>
        <taxon>eudicotyledons</taxon>
        <taxon>Gunneridae</taxon>
        <taxon>Pentapetalae</taxon>
        <taxon>rosids</taxon>
        <taxon>fabids</taxon>
        <taxon>Rosales</taxon>
        <taxon>Moraceae</taxon>
        <taxon>Moreae</taxon>
        <taxon>Morus</taxon>
    </lineage>
</organism>
<protein>
    <submittedName>
        <fullName evidence="1">Uncharacterized protein</fullName>
    </submittedName>
</protein>
<dbReference type="EMBL" id="KE343734">
    <property type="protein sequence ID" value="EXB39757.1"/>
    <property type="molecule type" value="Genomic_DNA"/>
</dbReference>
<gene>
    <name evidence="1" type="ORF">L484_016601</name>
</gene>
<keyword evidence="2" id="KW-1185">Reference proteome</keyword>
<name>W9QKZ1_9ROSA</name>
<evidence type="ECO:0000313" key="2">
    <source>
        <dbReference type="Proteomes" id="UP000030645"/>
    </source>
</evidence>
<dbReference type="AlphaFoldDB" id="W9QKZ1"/>
<evidence type="ECO:0000313" key="1">
    <source>
        <dbReference type="EMBL" id="EXB39757.1"/>
    </source>
</evidence>
<accession>W9QKZ1</accession>
<sequence length="141" mass="15016">MKIGLRAHLVEGSSMVVAVCHGVAWLRWIKLHLELKIGCLGGVFQHRRCWVAGSLQRFYPGSGGLLLAGVALSPVVGGNGEGESFAAACMISFSFLTAAVCSCNLGPSLSFYLEDSCTAKDSIRSLLSNLIFLETVGFQFS</sequence>
<proteinExistence type="predicted"/>